<protein>
    <submittedName>
        <fullName evidence="2">Uncharacterized protein</fullName>
    </submittedName>
</protein>
<evidence type="ECO:0000313" key="3">
    <source>
        <dbReference type="Proteomes" id="UP000317940"/>
    </source>
</evidence>
<comment type="caution">
    <text evidence="2">The sequence shown here is derived from an EMBL/GenBank/DDBJ whole genome shotgun (WGS) entry which is preliminary data.</text>
</comment>
<gene>
    <name evidence="2" type="ORF">FHX73_16363</name>
</gene>
<keyword evidence="3" id="KW-1185">Reference proteome</keyword>
<organism evidence="2 3">
    <name type="scientific">Kitasatospora viridis</name>
    <dbReference type="NCBI Taxonomy" id="281105"/>
    <lineage>
        <taxon>Bacteria</taxon>
        <taxon>Bacillati</taxon>
        <taxon>Actinomycetota</taxon>
        <taxon>Actinomycetes</taxon>
        <taxon>Kitasatosporales</taxon>
        <taxon>Streptomycetaceae</taxon>
        <taxon>Kitasatospora</taxon>
    </lineage>
</organism>
<dbReference type="AlphaFoldDB" id="A0A561SEC1"/>
<feature type="compositionally biased region" description="Basic and acidic residues" evidence="1">
    <location>
        <begin position="196"/>
        <end position="205"/>
    </location>
</feature>
<evidence type="ECO:0000313" key="2">
    <source>
        <dbReference type="EMBL" id="TWF73212.1"/>
    </source>
</evidence>
<dbReference type="EMBL" id="VIWT01000006">
    <property type="protein sequence ID" value="TWF73212.1"/>
    <property type="molecule type" value="Genomic_DNA"/>
</dbReference>
<name>A0A561SEC1_9ACTN</name>
<dbReference type="Proteomes" id="UP000317940">
    <property type="component" value="Unassembled WGS sequence"/>
</dbReference>
<accession>A0A561SEC1</accession>
<feature type="region of interest" description="Disordered" evidence="1">
    <location>
        <begin position="186"/>
        <end position="215"/>
    </location>
</feature>
<reference evidence="2 3" key="1">
    <citation type="submission" date="2019-06" db="EMBL/GenBank/DDBJ databases">
        <title>Sequencing the genomes of 1000 actinobacteria strains.</title>
        <authorList>
            <person name="Klenk H.-P."/>
        </authorList>
    </citation>
    <scope>NUCLEOTIDE SEQUENCE [LARGE SCALE GENOMIC DNA]</scope>
    <source>
        <strain evidence="2 3">DSM 44826</strain>
    </source>
</reference>
<dbReference type="RefSeq" id="WP_145911170.1">
    <property type="nucleotide sequence ID" value="NZ_BAAAMZ010000005.1"/>
</dbReference>
<sequence>MRWRGRRRTWLGLLATAAVPAAVLATALALLARPAFVPPAPPDVKAVADGPAGRAADRWATAQADDQLARLRAGTPWAQWFGTSTYDLCDTEVVDGLTGRGEEWTPVDCTRTVIAYLGFDADIQQCLDQLDRTMTAMGWPEGPQSGLLANYRAAQQSQQRTPLDDQMSYRSRNHPTATADLVVQQGPALPGLPGRPPEEAGEHQRPASLPPTDGPEQRVVVLDWQTAPAATPAQARPHRYTALFAVTTRYYPPAPGPAPAPSPPVSTVY</sequence>
<feature type="region of interest" description="Disordered" evidence="1">
    <location>
        <begin position="250"/>
        <end position="269"/>
    </location>
</feature>
<evidence type="ECO:0000256" key="1">
    <source>
        <dbReference type="SAM" id="MobiDB-lite"/>
    </source>
</evidence>
<proteinExistence type="predicted"/>
<dbReference type="OrthoDB" id="4157326at2"/>
<feature type="compositionally biased region" description="Pro residues" evidence="1">
    <location>
        <begin position="252"/>
        <end position="269"/>
    </location>
</feature>